<evidence type="ECO:0000259" key="6">
    <source>
        <dbReference type="PROSITE" id="PS50132"/>
    </source>
</evidence>
<dbReference type="PROSITE" id="PS50132">
    <property type="entry name" value="RGS"/>
    <property type="match status" value="1"/>
</dbReference>
<dbReference type="SUPFAM" id="SSF55785">
    <property type="entry name" value="PYP-like sensor domain (PAS domain)"/>
    <property type="match status" value="1"/>
</dbReference>
<comment type="caution">
    <text evidence="7">The sequence shown here is derived from an EMBL/GenBank/DDBJ whole genome shotgun (WGS) entry which is preliminary data.</text>
</comment>
<dbReference type="CDD" id="cd00130">
    <property type="entry name" value="PAS"/>
    <property type="match status" value="1"/>
</dbReference>
<dbReference type="PANTHER" id="PTHR47429">
    <property type="entry name" value="PROTEIN TWIN LOV 1"/>
    <property type="match status" value="1"/>
</dbReference>
<protein>
    <recommendedName>
        <fullName evidence="9">LOV domain-containing protein</fullName>
    </recommendedName>
</protein>
<keyword evidence="1" id="KW-0285">Flavoprotein</keyword>
<dbReference type="EMBL" id="JAVRRG010000169">
    <property type="protein sequence ID" value="KAK5079833.1"/>
    <property type="molecule type" value="Genomic_DNA"/>
</dbReference>
<dbReference type="Gene3D" id="3.30.450.20">
    <property type="entry name" value="PAS domain"/>
    <property type="match status" value="1"/>
</dbReference>
<evidence type="ECO:0000259" key="5">
    <source>
        <dbReference type="PROSITE" id="PS50113"/>
    </source>
</evidence>
<feature type="domain" description="RGS" evidence="6">
    <location>
        <begin position="111"/>
        <end position="224"/>
    </location>
</feature>
<dbReference type="InterPro" id="IPR000014">
    <property type="entry name" value="PAS"/>
</dbReference>
<feature type="domain" description="PAC" evidence="5">
    <location>
        <begin position="309"/>
        <end position="362"/>
    </location>
</feature>
<feature type="region of interest" description="Disordered" evidence="4">
    <location>
        <begin position="1"/>
        <end position="69"/>
    </location>
</feature>
<feature type="region of interest" description="Disordered" evidence="4">
    <location>
        <begin position="372"/>
        <end position="407"/>
    </location>
</feature>
<dbReference type="InterPro" id="IPR036305">
    <property type="entry name" value="RGS_sf"/>
</dbReference>
<dbReference type="Gene3D" id="1.10.167.10">
    <property type="entry name" value="Regulator of G-protein Signalling 4, domain 2"/>
    <property type="match status" value="1"/>
</dbReference>
<sequence length="548" mass="62192">MEAPNTSRQRFVRDYSTDGMLAPASRTRDLPSQERMPGPRSPQRQSSHSSYDKKHAMDRPASPDEPDDIRKLDFNLESVDEQDSYEPSISTQHTSATGSSTRLADFFGSEVFQIVLHNPTTAHQLKKFAQSRLCGENLEFLEKIDQYHHSLNQVTKAVFDIHRNYISNSAPNQVNLPEDVSIQINKNLKHLLAKIMPSMESVFLAAQHDVQRLVASDIYPRFVRYQMTSSVTKALASNKNKYAGLGDCFVLTNPNKADNPIVYASDGFVKVTGYERNEIIPRNCRFLQTRQTDRESVSRIKKSLENPAECVELLLNERKNGEPFWNLLYTAPIYDSRGKLAFFLGGQINVSTTIHNTSDILRILSYGADEEQPNERPALAPTKSGRQSFWDSLRKPKPTKNRTPGMENDLLEDLNNLSFKQQKEAFYTAYSKYIIVNAETLLISFFSAGIAELLYPARTAAPHTLIPGQEIFKFLSQHSSGNLSRDYKSRVKMAVKAGQPITLELSLCTRRIMGFELFMTHWTPLKDDKHVTEFIVLTLGSLQDARRN</sequence>
<evidence type="ECO:0000256" key="4">
    <source>
        <dbReference type="SAM" id="MobiDB-lite"/>
    </source>
</evidence>
<dbReference type="SMART" id="SM00315">
    <property type="entry name" value="RGS"/>
    <property type="match status" value="1"/>
</dbReference>
<evidence type="ECO:0000256" key="1">
    <source>
        <dbReference type="ARBA" id="ARBA00022630"/>
    </source>
</evidence>
<dbReference type="NCBIfam" id="TIGR00229">
    <property type="entry name" value="sensory_box"/>
    <property type="match status" value="1"/>
</dbReference>
<dbReference type="Proteomes" id="UP001345013">
    <property type="component" value="Unassembled WGS sequence"/>
</dbReference>
<dbReference type="PANTHER" id="PTHR47429:SF2">
    <property type="entry name" value="PROTEIN TWIN LOV 1"/>
    <property type="match status" value="1"/>
</dbReference>
<accession>A0ABR0JYK3</accession>
<keyword evidence="2" id="KW-0288">FMN</keyword>
<dbReference type="InterPro" id="IPR016137">
    <property type="entry name" value="RGS"/>
</dbReference>
<evidence type="ECO:0000313" key="7">
    <source>
        <dbReference type="EMBL" id="KAK5079833.1"/>
    </source>
</evidence>
<dbReference type="SUPFAM" id="SSF48097">
    <property type="entry name" value="Regulator of G-protein signaling, RGS"/>
    <property type="match status" value="1"/>
</dbReference>
<evidence type="ECO:0000256" key="2">
    <source>
        <dbReference type="ARBA" id="ARBA00022643"/>
    </source>
</evidence>
<name>A0ABR0JYK3_9EURO</name>
<dbReference type="InterPro" id="IPR044926">
    <property type="entry name" value="RGS_subdomain_2"/>
</dbReference>
<dbReference type="InterPro" id="IPR000700">
    <property type="entry name" value="PAS-assoc_C"/>
</dbReference>
<evidence type="ECO:0000256" key="3">
    <source>
        <dbReference type="ARBA" id="ARBA00022991"/>
    </source>
</evidence>
<dbReference type="PRINTS" id="PR01301">
    <property type="entry name" value="RGSPROTEIN"/>
</dbReference>
<feature type="compositionally biased region" description="Basic and acidic residues" evidence="4">
    <location>
        <begin position="50"/>
        <end position="69"/>
    </location>
</feature>
<dbReference type="PROSITE" id="PS50113">
    <property type="entry name" value="PAC"/>
    <property type="match status" value="1"/>
</dbReference>
<proteinExistence type="predicted"/>
<reference evidence="7 8" key="1">
    <citation type="submission" date="2023-08" db="EMBL/GenBank/DDBJ databases">
        <title>Black Yeasts Isolated from many extreme environments.</title>
        <authorList>
            <person name="Coleine C."/>
            <person name="Stajich J.E."/>
            <person name="Selbmann L."/>
        </authorList>
    </citation>
    <scope>NUCLEOTIDE SEQUENCE [LARGE SCALE GENOMIC DNA]</scope>
    <source>
        <strain evidence="7 8">CCFEE 5885</strain>
    </source>
</reference>
<keyword evidence="3" id="KW-0157">Chromophore</keyword>
<dbReference type="InterPro" id="IPR035965">
    <property type="entry name" value="PAS-like_dom_sf"/>
</dbReference>
<keyword evidence="8" id="KW-1185">Reference proteome</keyword>
<evidence type="ECO:0000313" key="8">
    <source>
        <dbReference type="Proteomes" id="UP001345013"/>
    </source>
</evidence>
<gene>
    <name evidence="7" type="ORF">LTR24_008893</name>
</gene>
<dbReference type="Pfam" id="PF13426">
    <property type="entry name" value="PAS_9"/>
    <property type="match status" value="1"/>
</dbReference>
<dbReference type="Pfam" id="PF00615">
    <property type="entry name" value="RGS"/>
    <property type="match status" value="1"/>
</dbReference>
<organism evidence="7 8">
    <name type="scientific">Lithohypha guttulata</name>
    <dbReference type="NCBI Taxonomy" id="1690604"/>
    <lineage>
        <taxon>Eukaryota</taxon>
        <taxon>Fungi</taxon>
        <taxon>Dikarya</taxon>
        <taxon>Ascomycota</taxon>
        <taxon>Pezizomycotina</taxon>
        <taxon>Eurotiomycetes</taxon>
        <taxon>Chaetothyriomycetidae</taxon>
        <taxon>Chaetothyriales</taxon>
        <taxon>Trichomeriaceae</taxon>
        <taxon>Lithohypha</taxon>
    </lineage>
</organism>
<evidence type="ECO:0008006" key="9">
    <source>
        <dbReference type="Google" id="ProtNLM"/>
    </source>
</evidence>